<dbReference type="GO" id="GO:0019005">
    <property type="term" value="C:SCF ubiquitin ligase complex"/>
    <property type="evidence" value="ECO:0007669"/>
    <property type="project" value="TreeGrafter"/>
</dbReference>
<dbReference type="SUPFAM" id="SSF81383">
    <property type="entry name" value="F-box domain"/>
    <property type="match status" value="1"/>
</dbReference>
<dbReference type="GO" id="GO:0031146">
    <property type="term" value="P:SCF-dependent proteasomal ubiquitin-dependent protein catabolic process"/>
    <property type="evidence" value="ECO:0007669"/>
    <property type="project" value="TreeGrafter"/>
</dbReference>
<dbReference type="InterPro" id="IPR036047">
    <property type="entry name" value="F-box-like_dom_sf"/>
</dbReference>
<dbReference type="RefSeq" id="XP_010908612.1">
    <property type="nucleotide sequence ID" value="XM_010910310.3"/>
</dbReference>
<gene>
    <name evidence="4" type="primary">LOC105034953</name>
</gene>
<reference evidence="4" key="1">
    <citation type="submission" date="2025-08" db="UniProtKB">
        <authorList>
            <consortium name="RefSeq"/>
        </authorList>
    </citation>
    <scope>IDENTIFICATION</scope>
</reference>
<dbReference type="SMART" id="SM00367">
    <property type="entry name" value="LRR_CC"/>
    <property type="match status" value="12"/>
</dbReference>
<dbReference type="Gene3D" id="1.20.1280.50">
    <property type="match status" value="1"/>
</dbReference>
<sequence length="569" mass="63136">MACGNREKRVRCGTVEESNAREPDFIDQLPEECLVLIFRFLPLIRDRCSCAAVSKKWLHVQARMRRSDWRSEQDEACSPSKEISRCLDMEEANDTRLAAMAIGIPYQGVLTELAISASLPSLPFSSRGDQMTDYGLSIISQVCLNLRSLTLWNCTKVGNKGIASLANCCTSLEKFSLSNSPSITDDGLLLIAKGCPDLSSLILNSCWSIGNRSLDAFAKHSNKLKLFILERCPVVKDSAIISMLTNLQELRMLKIRSMEIRDAVLEAVGRHAKQVRTLYLEKVWGITEEGYHWIGFNENLQSLSLNCCIGLTDKSFRRTADRNMYLGLKKIAIKNCRSLTDDGLVELTRSAKSLKSITLEKLDRITSSGLVEALSNCSRTLKELSLLKCNLIQSDAHPLPRHFPLFKAVTLNQCHGVGDGFLVRMGWACKKVEEIRLVCMDSITDSGILGFLYQLGSRTNITKLDLSGCRLVTDRSLRAIAQRCQELEELDLSGCRISDQGVECLASEGPSWLQALSLAGCAEITDKSLEALQTLCVSLESLNVTRCPGISQEAISSFKEVCFFCDVRG</sequence>
<proteinExistence type="predicted"/>
<accession>A0A6I9QHM9</accession>
<organism evidence="3 4">
    <name type="scientific">Elaeis guineensis var. tenera</name>
    <name type="common">Oil palm</name>
    <dbReference type="NCBI Taxonomy" id="51953"/>
    <lineage>
        <taxon>Eukaryota</taxon>
        <taxon>Viridiplantae</taxon>
        <taxon>Streptophyta</taxon>
        <taxon>Embryophyta</taxon>
        <taxon>Tracheophyta</taxon>
        <taxon>Spermatophyta</taxon>
        <taxon>Magnoliopsida</taxon>
        <taxon>Liliopsida</taxon>
        <taxon>Arecaceae</taxon>
        <taxon>Arecoideae</taxon>
        <taxon>Cocoseae</taxon>
        <taxon>Elaeidinae</taxon>
        <taxon>Elaeis</taxon>
    </lineage>
</organism>
<feature type="domain" description="F-box/LRR-repeat protein 15-like leucin rich repeat" evidence="2">
    <location>
        <begin position="128"/>
        <end position="221"/>
    </location>
</feature>
<dbReference type="InterPro" id="IPR057207">
    <property type="entry name" value="FBXL15_LRR"/>
</dbReference>
<dbReference type="InParanoid" id="A0A6I9QHM9"/>
<keyword evidence="3" id="KW-1185">Reference proteome</keyword>
<protein>
    <submittedName>
        <fullName evidence="4">EIN3-binding F-box protein 1-like</fullName>
    </submittedName>
</protein>
<dbReference type="CDD" id="cd22159">
    <property type="entry name" value="F-box_AtTIR1-like"/>
    <property type="match status" value="1"/>
</dbReference>
<dbReference type="Pfam" id="PF25372">
    <property type="entry name" value="DUF7885"/>
    <property type="match status" value="2"/>
</dbReference>
<evidence type="ECO:0000259" key="2">
    <source>
        <dbReference type="Pfam" id="PF25372"/>
    </source>
</evidence>
<dbReference type="AlphaFoldDB" id="A0A6I9QHM9"/>
<feature type="domain" description="F-box/LRR-repeat protein 15-like leucin rich repeat" evidence="2">
    <location>
        <begin position="428"/>
        <end position="562"/>
    </location>
</feature>
<dbReference type="SUPFAM" id="SSF52047">
    <property type="entry name" value="RNI-like"/>
    <property type="match status" value="1"/>
</dbReference>
<dbReference type="InterPro" id="IPR001810">
    <property type="entry name" value="F-box_dom"/>
</dbReference>
<name>A0A6I9QHM9_ELAGV</name>
<dbReference type="PANTHER" id="PTHR13318:SF95">
    <property type="entry name" value="F-BOX PROTEIN YLR352W"/>
    <property type="match status" value="1"/>
</dbReference>
<evidence type="ECO:0000313" key="3">
    <source>
        <dbReference type="Proteomes" id="UP000504607"/>
    </source>
</evidence>
<dbReference type="InterPro" id="IPR006553">
    <property type="entry name" value="Leu-rich_rpt_Cys-con_subtyp"/>
</dbReference>
<feature type="domain" description="F-box" evidence="1">
    <location>
        <begin position="26"/>
        <end position="58"/>
    </location>
</feature>
<dbReference type="OrthoDB" id="550575at2759"/>
<evidence type="ECO:0000259" key="1">
    <source>
        <dbReference type="Pfam" id="PF12937"/>
    </source>
</evidence>
<dbReference type="Proteomes" id="UP000504607">
    <property type="component" value="Unplaced"/>
</dbReference>
<dbReference type="InterPro" id="IPR032675">
    <property type="entry name" value="LRR_dom_sf"/>
</dbReference>
<evidence type="ECO:0000313" key="4">
    <source>
        <dbReference type="RefSeq" id="XP_010908612.1"/>
    </source>
</evidence>
<dbReference type="Pfam" id="PF12937">
    <property type="entry name" value="F-box-like"/>
    <property type="match status" value="1"/>
</dbReference>
<dbReference type="PANTHER" id="PTHR13318">
    <property type="entry name" value="PARTNER OF PAIRED, ISOFORM B-RELATED"/>
    <property type="match status" value="1"/>
</dbReference>
<dbReference type="Gene3D" id="3.80.10.10">
    <property type="entry name" value="Ribonuclease Inhibitor"/>
    <property type="match status" value="2"/>
</dbReference>